<proteinExistence type="inferred from homology"/>
<dbReference type="InterPro" id="IPR036388">
    <property type="entry name" value="WH-like_DNA-bd_sf"/>
</dbReference>
<evidence type="ECO:0000259" key="3">
    <source>
        <dbReference type="Pfam" id="PF01051"/>
    </source>
</evidence>
<dbReference type="EMBL" id="VTXP01000015">
    <property type="protein sequence ID" value="NOJ25264.1"/>
    <property type="molecule type" value="Genomic_DNA"/>
</dbReference>
<feature type="domain" description="Initiator Rep protein WH1" evidence="3">
    <location>
        <begin position="36"/>
        <end position="179"/>
    </location>
</feature>
<evidence type="ECO:0000256" key="2">
    <source>
        <dbReference type="SAM" id="Coils"/>
    </source>
</evidence>
<dbReference type="InterPro" id="IPR036390">
    <property type="entry name" value="WH_DNA-bd_sf"/>
</dbReference>
<evidence type="ECO:0000256" key="1">
    <source>
        <dbReference type="ARBA" id="ARBA00038283"/>
    </source>
</evidence>
<dbReference type="RefSeq" id="WP_171353762.1">
    <property type="nucleotide sequence ID" value="NZ_VTXP01000015.1"/>
</dbReference>
<keyword evidence="2" id="KW-0175">Coiled coil</keyword>
<evidence type="ECO:0000313" key="4">
    <source>
        <dbReference type="EMBL" id="NOJ25264.1"/>
    </source>
</evidence>
<organism evidence="4 5">
    <name type="scientific">Vibrio coralliilyticus</name>
    <dbReference type="NCBI Taxonomy" id="190893"/>
    <lineage>
        <taxon>Bacteria</taxon>
        <taxon>Pseudomonadati</taxon>
        <taxon>Pseudomonadota</taxon>
        <taxon>Gammaproteobacteria</taxon>
        <taxon>Vibrionales</taxon>
        <taxon>Vibrionaceae</taxon>
        <taxon>Vibrio</taxon>
    </lineage>
</organism>
<accession>A0AAP6ZNM7</accession>
<comment type="caution">
    <text evidence="4">The sequence shown here is derived from an EMBL/GenBank/DDBJ whole genome shotgun (WGS) entry which is preliminary data.</text>
</comment>
<dbReference type="InterPro" id="IPR000525">
    <property type="entry name" value="Initiator_Rep_WH1"/>
</dbReference>
<dbReference type="Gene3D" id="1.10.10.10">
    <property type="entry name" value="Winged helix-like DNA-binding domain superfamily/Winged helix DNA-binding domain"/>
    <property type="match status" value="1"/>
</dbReference>
<feature type="coiled-coil region" evidence="2">
    <location>
        <begin position="328"/>
        <end position="362"/>
    </location>
</feature>
<comment type="similarity">
    <text evidence="1">Belongs to the initiator RepB protein family.</text>
</comment>
<protein>
    <submittedName>
        <fullName evidence="4">Replication initiation protein</fullName>
    </submittedName>
</protein>
<dbReference type="SUPFAM" id="SSF46785">
    <property type="entry name" value="Winged helix' DNA-binding domain"/>
    <property type="match status" value="2"/>
</dbReference>
<dbReference type="AlphaFoldDB" id="A0AAP6ZNM7"/>
<evidence type="ECO:0000313" key="5">
    <source>
        <dbReference type="Proteomes" id="UP000576645"/>
    </source>
</evidence>
<dbReference type="Proteomes" id="UP000576645">
    <property type="component" value="Unassembled WGS sequence"/>
</dbReference>
<dbReference type="GO" id="GO:0003887">
    <property type="term" value="F:DNA-directed DNA polymerase activity"/>
    <property type="evidence" value="ECO:0007669"/>
    <property type="project" value="InterPro"/>
</dbReference>
<dbReference type="GO" id="GO:0006270">
    <property type="term" value="P:DNA replication initiation"/>
    <property type="evidence" value="ECO:0007669"/>
    <property type="project" value="InterPro"/>
</dbReference>
<reference evidence="4 5" key="1">
    <citation type="submission" date="2019-09" db="EMBL/GenBank/DDBJ databases">
        <title>Draft genome sequencing and comparative genomics of hatchery-associated Vibrios.</title>
        <authorList>
            <person name="Kehlet-Delgado H."/>
            <person name="Mueller R.S."/>
        </authorList>
    </citation>
    <scope>NUCLEOTIDE SEQUENCE [LARGE SCALE GENOMIC DNA]</scope>
    <source>
        <strain evidence="4 5">09-121-3</strain>
    </source>
</reference>
<dbReference type="Pfam" id="PF01051">
    <property type="entry name" value="Rep3_N"/>
    <property type="match status" value="1"/>
</dbReference>
<gene>
    <name evidence="4" type="ORF">F0238_21295</name>
</gene>
<sequence>MTQAEESNKLSPVEGEYLPATNSVLADPKEDDSHLKSHSMVFSALDLTQKMQDMMGMMFTRMKEKDWEVDGKSPVYTWNIDELSKWFGVKKSQMAATLQKPSKALTECTAGFEDDNGDFAYKPLFKDVSYRKGTLTMIPNDRLKDQYLVNVSDKGFAKVDNKIFRALKNPNAKRLFDFISRFKAEYDLYPMSVERIQIYLGVISPKGKPLKKSYVNETEFITRLIKPALEHIAACPNISGKLELIEKDGLLGYELLPKSNGKLLIKFNVRWVNEPVDTKTRKDVLANVDKEMLLYREIVQRQGDGVPHLRNIRSLLISINEPTETIDRKIEEILQERMQNELDKEERELRELEQKVLGGLSDL</sequence>
<name>A0AAP6ZNM7_9VIBR</name>